<evidence type="ECO:0000313" key="1">
    <source>
        <dbReference type="EMBL" id="GFA55132.1"/>
    </source>
</evidence>
<protein>
    <submittedName>
        <fullName evidence="1">Uncharacterized protein</fullName>
    </submittedName>
</protein>
<accession>A0A699JSL9</accession>
<name>A0A699JSL9_TANCI</name>
<proteinExistence type="predicted"/>
<sequence>MEAANILTSGVAAVSISPTAGVSTVSVSNVSGSVPTVSAIFTTSSVVTPYSRRPRGIAIGDAQHEELGADKSTELGSNDTEEMVNVLSLMEATNILTSGCTAASVSTADVLPAVGVPTVSGSFPIVSEIFTTASVAKRKWLNLKCQRKKLQEQIDAQVAREMEEEFARENQRVSEQLERDFKIVRLHAEEELKMMIEGLDRSIEVILKHLKEYEQAEADLSVREKLELISELAKYQDHRAKILKYQA</sequence>
<gene>
    <name evidence="1" type="ORF">Tci_627104</name>
</gene>
<organism evidence="1">
    <name type="scientific">Tanacetum cinerariifolium</name>
    <name type="common">Dalmatian daisy</name>
    <name type="synonym">Chrysanthemum cinerariifolium</name>
    <dbReference type="NCBI Taxonomy" id="118510"/>
    <lineage>
        <taxon>Eukaryota</taxon>
        <taxon>Viridiplantae</taxon>
        <taxon>Streptophyta</taxon>
        <taxon>Embryophyta</taxon>
        <taxon>Tracheophyta</taxon>
        <taxon>Spermatophyta</taxon>
        <taxon>Magnoliopsida</taxon>
        <taxon>eudicotyledons</taxon>
        <taxon>Gunneridae</taxon>
        <taxon>Pentapetalae</taxon>
        <taxon>asterids</taxon>
        <taxon>campanulids</taxon>
        <taxon>Asterales</taxon>
        <taxon>Asteraceae</taxon>
        <taxon>Asteroideae</taxon>
        <taxon>Anthemideae</taxon>
        <taxon>Anthemidinae</taxon>
        <taxon>Tanacetum</taxon>
    </lineage>
</organism>
<dbReference type="AlphaFoldDB" id="A0A699JSL9"/>
<comment type="caution">
    <text evidence="1">The sequence shown here is derived from an EMBL/GenBank/DDBJ whole genome shotgun (WGS) entry which is preliminary data.</text>
</comment>
<reference evidence="1" key="1">
    <citation type="journal article" date="2019" name="Sci. Rep.">
        <title>Draft genome of Tanacetum cinerariifolium, the natural source of mosquito coil.</title>
        <authorList>
            <person name="Yamashiro T."/>
            <person name="Shiraishi A."/>
            <person name="Satake H."/>
            <person name="Nakayama K."/>
        </authorList>
    </citation>
    <scope>NUCLEOTIDE SEQUENCE</scope>
</reference>
<dbReference type="EMBL" id="BKCJ010444053">
    <property type="protein sequence ID" value="GFA55132.1"/>
    <property type="molecule type" value="Genomic_DNA"/>
</dbReference>